<keyword evidence="2" id="KW-1185">Reference proteome</keyword>
<evidence type="ECO:0000313" key="1">
    <source>
        <dbReference type="EMBL" id="KAF3856180.1"/>
    </source>
</evidence>
<dbReference type="Proteomes" id="UP000518266">
    <property type="component" value="Unassembled WGS sequence"/>
</dbReference>
<reference evidence="1 2" key="1">
    <citation type="submission" date="2020-03" db="EMBL/GenBank/DDBJ databases">
        <title>Dissostichus mawsoni Genome sequencing and assembly.</title>
        <authorList>
            <person name="Park H."/>
        </authorList>
    </citation>
    <scope>NUCLEOTIDE SEQUENCE [LARGE SCALE GENOMIC DNA]</scope>
    <source>
        <strain evidence="1">DM0001</strain>
        <tissue evidence="1">Muscle</tissue>
    </source>
</reference>
<comment type="caution">
    <text evidence="1">The sequence shown here is derived from an EMBL/GenBank/DDBJ whole genome shotgun (WGS) entry which is preliminary data.</text>
</comment>
<dbReference type="EMBL" id="JAAKFY010000006">
    <property type="protein sequence ID" value="KAF3856180.1"/>
    <property type="molecule type" value="Genomic_DNA"/>
</dbReference>
<organism evidence="1 2">
    <name type="scientific">Dissostichus mawsoni</name>
    <name type="common">Antarctic cod</name>
    <dbReference type="NCBI Taxonomy" id="36200"/>
    <lineage>
        <taxon>Eukaryota</taxon>
        <taxon>Metazoa</taxon>
        <taxon>Chordata</taxon>
        <taxon>Craniata</taxon>
        <taxon>Vertebrata</taxon>
        <taxon>Euteleostomi</taxon>
        <taxon>Actinopterygii</taxon>
        <taxon>Neopterygii</taxon>
        <taxon>Teleostei</taxon>
        <taxon>Neoteleostei</taxon>
        <taxon>Acanthomorphata</taxon>
        <taxon>Eupercaria</taxon>
        <taxon>Perciformes</taxon>
        <taxon>Notothenioidei</taxon>
        <taxon>Nototheniidae</taxon>
        <taxon>Dissostichus</taxon>
    </lineage>
</organism>
<dbReference type="AlphaFoldDB" id="A0A7J5Z3J2"/>
<sequence length="67" mass="7525">MEDTLTCSHATFSQVFGRQGQLMHATAGRKDKTQFALMKDVLNEFKEQLPVCSPRPRRVSCVIEPSA</sequence>
<accession>A0A7J5Z3J2</accession>
<dbReference type="OrthoDB" id="10554390at2759"/>
<gene>
    <name evidence="1" type="ORF">F7725_016903</name>
</gene>
<proteinExistence type="predicted"/>
<name>A0A7J5Z3J2_DISMA</name>
<evidence type="ECO:0000313" key="2">
    <source>
        <dbReference type="Proteomes" id="UP000518266"/>
    </source>
</evidence>
<protein>
    <submittedName>
        <fullName evidence="1">Uncharacterized protein</fullName>
    </submittedName>
</protein>